<sequence length="148" mass="16892">MDKIPEGPGLVVFYHGAFPLDYYYFVSRLHLQTGRFCHTVVDYHFSKIPGIKLFYKVQGLTHDGRVECVEIMKNGCLLGVLPGGAREALFSDENYGLLWGNRTGFAHVARDAKVIKTAIKELRDKHQKIPGSIQRALLERFHKYPKDN</sequence>
<reference evidence="1" key="2">
    <citation type="submission" date="2025-09" db="UniProtKB">
        <authorList>
            <consortium name="Ensembl"/>
        </authorList>
    </citation>
    <scope>IDENTIFICATION</scope>
</reference>
<dbReference type="GO" id="GO:0016020">
    <property type="term" value="C:membrane"/>
    <property type="evidence" value="ECO:0007669"/>
    <property type="project" value="TreeGrafter"/>
</dbReference>
<accession>A0A8D2IMI9</accession>
<proteinExistence type="predicted"/>
<protein>
    <recommendedName>
        <fullName evidence="3">Phospholipid/glycerol acyltransferase domain-containing protein</fullName>
    </recommendedName>
</protein>
<dbReference type="AlphaFoldDB" id="A0A8D2IMI9"/>
<dbReference type="PANTHER" id="PTHR22753:SF23">
    <property type="entry name" value="TRANSMEMBRANE PROTEIN 68"/>
    <property type="match status" value="1"/>
</dbReference>
<name>A0A8D2IMI9_VARKO</name>
<dbReference type="Proteomes" id="UP000694545">
    <property type="component" value="Unplaced"/>
</dbReference>
<evidence type="ECO:0000313" key="1">
    <source>
        <dbReference type="Ensembl" id="ENSVKKP00000000621.1"/>
    </source>
</evidence>
<dbReference type="OMA" id="YCTSNIF"/>
<keyword evidence="2" id="KW-1185">Reference proteome</keyword>
<dbReference type="PANTHER" id="PTHR22753">
    <property type="entry name" value="TRANSMEMBRANE PROTEIN 68"/>
    <property type="match status" value="1"/>
</dbReference>
<dbReference type="Ensembl" id="ENSVKKT00000000646.1">
    <property type="protein sequence ID" value="ENSVKKP00000000621.1"/>
    <property type="gene ID" value="ENSVKKG00000000547.1"/>
</dbReference>
<evidence type="ECO:0000313" key="2">
    <source>
        <dbReference type="Proteomes" id="UP000694545"/>
    </source>
</evidence>
<reference evidence="1" key="1">
    <citation type="submission" date="2025-08" db="UniProtKB">
        <authorList>
            <consortium name="Ensembl"/>
        </authorList>
    </citation>
    <scope>IDENTIFICATION</scope>
</reference>
<evidence type="ECO:0008006" key="3">
    <source>
        <dbReference type="Google" id="ProtNLM"/>
    </source>
</evidence>
<organism evidence="1 2">
    <name type="scientific">Varanus komodoensis</name>
    <name type="common">Komodo dragon</name>
    <dbReference type="NCBI Taxonomy" id="61221"/>
    <lineage>
        <taxon>Eukaryota</taxon>
        <taxon>Metazoa</taxon>
        <taxon>Chordata</taxon>
        <taxon>Craniata</taxon>
        <taxon>Vertebrata</taxon>
        <taxon>Euteleostomi</taxon>
        <taxon>Lepidosauria</taxon>
        <taxon>Squamata</taxon>
        <taxon>Bifurcata</taxon>
        <taxon>Unidentata</taxon>
        <taxon>Episquamata</taxon>
        <taxon>Toxicofera</taxon>
        <taxon>Anguimorpha</taxon>
        <taxon>Paleoanguimorpha</taxon>
        <taxon>Varanoidea</taxon>
        <taxon>Varanidae</taxon>
        <taxon>Varanus</taxon>
    </lineage>
</organism>